<name>X0TPP0_9ZZZZ</name>
<dbReference type="PANTHER" id="PTHR43818">
    <property type="entry name" value="BCDNA.GH03377"/>
    <property type="match status" value="1"/>
</dbReference>
<comment type="caution">
    <text evidence="1">The sequence shown here is derived from an EMBL/GenBank/DDBJ whole genome shotgun (WGS) entry which is preliminary data.</text>
</comment>
<evidence type="ECO:0008006" key="2">
    <source>
        <dbReference type="Google" id="ProtNLM"/>
    </source>
</evidence>
<gene>
    <name evidence="1" type="ORF">S01H1_25498</name>
</gene>
<dbReference type="AlphaFoldDB" id="X0TPP0"/>
<reference evidence="1" key="1">
    <citation type="journal article" date="2014" name="Front. Microbiol.">
        <title>High frequency of phylogenetically diverse reductive dehalogenase-homologous genes in deep subseafloor sedimentary metagenomes.</title>
        <authorList>
            <person name="Kawai M."/>
            <person name="Futagami T."/>
            <person name="Toyoda A."/>
            <person name="Takaki Y."/>
            <person name="Nishi S."/>
            <person name="Hori S."/>
            <person name="Arai W."/>
            <person name="Tsubouchi T."/>
            <person name="Morono Y."/>
            <person name="Uchiyama I."/>
            <person name="Ito T."/>
            <person name="Fujiyama A."/>
            <person name="Inagaki F."/>
            <person name="Takami H."/>
        </authorList>
    </citation>
    <scope>NUCLEOTIDE SEQUENCE</scope>
    <source>
        <strain evidence="1">Expedition CK06-06</strain>
    </source>
</reference>
<sequence length="194" mass="21951">WYYFCWLSGDQITEQAIHHNDVINMVMGGPPISAYGSGGRMVRTDPKFGNIWDNMSIDFEYPGGVHLAHTNRHWENCDNRSENFVVGTIGESNGSGRITGKNPWIWEGEMVTPKEYEHWELVESIRNGQPRNDVLDFAADSTLTTIMGRESCYTGKVITWDEISNSDLDLLPKRLEFGPAPQRPVPIPGQPRLV</sequence>
<dbReference type="InterPro" id="IPR050463">
    <property type="entry name" value="Gfo/Idh/MocA_oxidrdct_glycsds"/>
</dbReference>
<feature type="non-terminal residue" evidence="1">
    <location>
        <position position="1"/>
    </location>
</feature>
<organism evidence="1">
    <name type="scientific">marine sediment metagenome</name>
    <dbReference type="NCBI Taxonomy" id="412755"/>
    <lineage>
        <taxon>unclassified sequences</taxon>
        <taxon>metagenomes</taxon>
        <taxon>ecological metagenomes</taxon>
    </lineage>
</organism>
<evidence type="ECO:0000313" key="1">
    <source>
        <dbReference type="EMBL" id="GAF90112.1"/>
    </source>
</evidence>
<protein>
    <recommendedName>
        <fullName evidence="2">Gfo/Idh/MocA-like oxidoreductase bacterial type C-terminal domain-containing protein</fullName>
    </recommendedName>
</protein>
<dbReference type="SUPFAM" id="SSF55347">
    <property type="entry name" value="Glyceraldehyde-3-phosphate dehydrogenase-like, C-terminal domain"/>
    <property type="match status" value="1"/>
</dbReference>
<dbReference type="PANTHER" id="PTHR43818:SF5">
    <property type="entry name" value="OXIDOREDUCTASE FAMILY PROTEIN"/>
    <property type="match status" value="1"/>
</dbReference>
<accession>X0TPP0</accession>
<dbReference type="Gene3D" id="3.30.360.10">
    <property type="entry name" value="Dihydrodipicolinate Reductase, domain 2"/>
    <property type="match status" value="1"/>
</dbReference>
<dbReference type="EMBL" id="BARS01015407">
    <property type="protein sequence ID" value="GAF90112.1"/>
    <property type="molecule type" value="Genomic_DNA"/>
</dbReference>
<proteinExistence type="predicted"/>